<proteinExistence type="predicted"/>
<reference evidence="1" key="1">
    <citation type="submission" date="2020-03" db="EMBL/GenBank/DDBJ databases">
        <title>Melopsittacus undulatus (budgerigar) genome, bMelUnd1, maternal haplotype with Z.</title>
        <authorList>
            <person name="Gedman G."/>
            <person name="Mountcastle J."/>
            <person name="Haase B."/>
            <person name="Formenti G."/>
            <person name="Wright T."/>
            <person name="Apodaca J."/>
            <person name="Pelan S."/>
            <person name="Chow W."/>
            <person name="Rhie A."/>
            <person name="Howe K."/>
            <person name="Fedrigo O."/>
            <person name="Jarvis E.D."/>
        </authorList>
    </citation>
    <scope>NUCLEOTIDE SEQUENCE [LARGE SCALE GENOMIC DNA]</scope>
</reference>
<keyword evidence="2" id="KW-1185">Reference proteome</keyword>
<dbReference type="AlphaFoldDB" id="A0A8C6ITW0"/>
<accession>A0A8V5GM22</accession>
<sequence>MLLCIFVHIRSHKTQSFESTTKPSAPSRAFLVSVVSGRSGQAPGLCVSIHFSVPSTWECWDISLWGLLE</sequence>
<protein>
    <submittedName>
        <fullName evidence="1">Uncharacterized protein</fullName>
    </submittedName>
</protein>
<dbReference type="Ensembl" id="ENSMUNT00000004039.2">
    <property type="protein sequence ID" value="ENSMUNP00000003432.2"/>
    <property type="gene ID" value="ENSMUNG00000002930.2"/>
</dbReference>
<evidence type="ECO:0000313" key="2">
    <source>
        <dbReference type="Proteomes" id="UP000694405"/>
    </source>
</evidence>
<name>A0A8C6ITW0_MELUD</name>
<reference evidence="1" key="3">
    <citation type="submission" date="2025-09" db="UniProtKB">
        <authorList>
            <consortium name="Ensembl"/>
        </authorList>
    </citation>
    <scope>IDENTIFICATION</scope>
</reference>
<reference evidence="1" key="2">
    <citation type="submission" date="2025-08" db="UniProtKB">
        <authorList>
            <consortium name="Ensembl"/>
        </authorList>
    </citation>
    <scope>IDENTIFICATION</scope>
</reference>
<dbReference type="Proteomes" id="UP000694405">
    <property type="component" value="Chromosome 10"/>
</dbReference>
<organism evidence="1 2">
    <name type="scientific">Melopsittacus undulatus</name>
    <name type="common">Budgerigar</name>
    <name type="synonym">Psittacus undulatus</name>
    <dbReference type="NCBI Taxonomy" id="13146"/>
    <lineage>
        <taxon>Eukaryota</taxon>
        <taxon>Metazoa</taxon>
        <taxon>Chordata</taxon>
        <taxon>Craniata</taxon>
        <taxon>Vertebrata</taxon>
        <taxon>Euteleostomi</taxon>
        <taxon>Archelosauria</taxon>
        <taxon>Archosauria</taxon>
        <taxon>Dinosauria</taxon>
        <taxon>Saurischia</taxon>
        <taxon>Theropoda</taxon>
        <taxon>Coelurosauria</taxon>
        <taxon>Aves</taxon>
        <taxon>Neognathae</taxon>
        <taxon>Neoaves</taxon>
        <taxon>Telluraves</taxon>
        <taxon>Australaves</taxon>
        <taxon>Psittaciformes</taxon>
        <taxon>Psittaculidae</taxon>
        <taxon>Melopsittacus</taxon>
    </lineage>
</organism>
<accession>A0A8C6ITW0</accession>
<evidence type="ECO:0000313" key="1">
    <source>
        <dbReference type="Ensembl" id="ENSMUNP00000003432.2"/>
    </source>
</evidence>